<sequence length="298" mass="34306">MKELIEGTAEQCERISAYFNEKRAQLPQKFKNIPNLYTLDDYLIKNKSFQAWIDWARAKFAQMHPELTGIPGDRYFVGVDSREGDMGGFHGKIAGGFFFIENRAMAIMLNSRFIDNPLLRQLELQKSYIHDSIHYSTFRRISAVPPAMDVPFPVYRQQYGINFKNPDGTAYSTVSATRRAPLSINLNLLMDGVTDLIASAMVKELSNSNSFVLQPGLAQEVFHDITGATVNFDHYERARDFHQTVLTPTRRFLEFWDKDNTLVPLLLDGMLTGDLQRLQSFFNERTHVDNSWELIFKM</sequence>
<protein>
    <submittedName>
        <fullName evidence="1">Uncharacterized protein</fullName>
    </submittedName>
</protein>
<evidence type="ECO:0000313" key="2">
    <source>
        <dbReference type="Proteomes" id="UP001449657"/>
    </source>
</evidence>
<proteinExistence type="predicted"/>
<accession>A0ABZ2YWY4</accession>
<dbReference type="EMBL" id="CP150096">
    <property type="protein sequence ID" value="WZN44080.1"/>
    <property type="molecule type" value="Genomic_DNA"/>
</dbReference>
<name>A0ABZ2YWY4_9BACT</name>
<organism evidence="1 2">
    <name type="scientific">Chitinophaga caseinilytica</name>
    <dbReference type="NCBI Taxonomy" id="2267521"/>
    <lineage>
        <taxon>Bacteria</taxon>
        <taxon>Pseudomonadati</taxon>
        <taxon>Bacteroidota</taxon>
        <taxon>Chitinophagia</taxon>
        <taxon>Chitinophagales</taxon>
        <taxon>Chitinophagaceae</taxon>
        <taxon>Chitinophaga</taxon>
    </lineage>
</organism>
<dbReference type="RefSeq" id="WP_341838874.1">
    <property type="nucleotide sequence ID" value="NZ_CP149792.1"/>
</dbReference>
<reference evidence="1 2" key="1">
    <citation type="submission" date="2024-03" db="EMBL/GenBank/DDBJ databases">
        <title>Chitinophaga caseinilytica sp. nov., a casein hydrolysing bacterium isolated from forest soil.</title>
        <authorList>
            <person name="Lee D.S."/>
            <person name="Han D.M."/>
            <person name="Baek J.H."/>
            <person name="Choi D.G."/>
            <person name="Jeon J.H."/>
            <person name="Jeon C.O."/>
        </authorList>
    </citation>
    <scope>NUCLEOTIDE SEQUENCE [LARGE SCALE GENOMIC DNA]</scope>
    <source>
        <strain evidence="1 2">KACC 19118</strain>
    </source>
</reference>
<keyword evidence="2" id="KW-1185">Reference proteome</keyword>
<dbReference type="Proteomes" id="UP001449657">
    <property type="component" value="Chromosome"/>
</dbReference>
<evidence type="ECO:0000313" key="1">
    <source>
        <dbReference type="EMBL" id="WZN44080.1"/>
    </source>
</evidence>
<gene>
    <name evidence="1" type="ORF">WJU22_14350</name>
</gene>